<dbReference type="EMBL" id="JACHIU010000001">
    <property type="protein sequence ID" value="MBB6475851.1"/>
    <property type="molecule type" value="Genomic_DNA"/>
</dbReference>
<dbReference type="Proteomes" id="UP000555564">
    <property type="component" value="Unassembled WGS sequence"/>
</dbReference>
<proteinExistence type="predicted"/>
<dbReference type="AlphaFoldDB" id="A0A7X0MAC7"/>
<gene>
    <name evidence="1" type="ORF">BJ992_005282</name>
</gene>
<name>A0A7X0MAC7_9ACTN</name>
<organism evidence="1 2">
    <name type="scientific">Sphaerisporangium rubeum</name>
    <dbReference type="NCBI Taxonomy" id="321317"/>
    <lineage>
        <taxon>Bacteria</taxon>
        <taxon>Bacillati</taxon>
        <taxon>Actinomycetota</taxon>
        <taxon>Actinomycetes</taxon>
        <taxon>Streptosporangiales</taxon>
        <taxon>Streptosporangiaceae</taxon>
        <taxon>Sphaerisporangium</taxon>
    </lineage>
</organism>
<comment type="caution">
    <text evidence="1">The sequence shown here is derived from an EMBL/GenBank/DDBJ whole genome shotgun (WGS) entry which is preliminary data.</text>
</comment>
<dbReference type="GO" id="GO:0016787">
    <property type="term" value="F:hydrolase activity"/>
    <property type="evidence" value="ECO:0007669"/>
    <property type="project" value="UniProtKB-KW"/>
</dbReference>
<keyword evidence="1" id="KW-0378">Hydrolase</keyword>
<keyword evidence="2" id="KW-1185">Reference proteome</keyword>
<protein>
    <submittedName>
        <fullName evidence="1">Gamma-glutamyl-gamma-aminobutyrate hydrolase PuuD</fullName>
    </submittedName>
</protein>
<evidence type="ECO:0000313" key="2">
    <source>
        <dbReference type="Proteomes" id="UP000555564"/>
    </source>
</evidence>
<evidence type="ECO:0000313" key="1">
    <source>
        <dbReference type="EMBL" id="MBB6475851.1"/>
    </source>
</evidence>
<sequence>MTQQITLTLSIPQTNLILEALGQMAYARVYELVDTIHRQAAGQLGDDGGRQARAEDGVS</sequence>
<reference evidence="1 2" key="1">
    <citation type="submission" date="2020-08" db="EMBL/GenBank/DDBJ databases">
        <title>Sequencing the genomes of 1000 actinobacteria strains.</title>
        <authorList>
            <person name="Klenk H.-P."/>
        </authorList>
    </citation>
    <scope>NUCLEOTIDE SEQUENCE [LARGE SCALE GENOMIC DNA]</scope>
    <source>
        <strain evidence="1 2">DSM 44936</strain>
    </source>
</reference>
<dbReference type="RefSeq" id="WP_184985478.1">
    <property type="nucleotide sequence ID" value="NZ_BAAALO010000019.1"/>
</dbReference>
<accession>A0A7X0MAC7</accession>